<organism evidence="1 2">
    <name type="scientific">Candidatus Bilophila faecipullorum</name>
    <dbReference type="NCBI Taxonomy" id="2838482"/>
    <lineage>
        <taxon>Bacteria</taxon>
        <taxon>Pseudomonadati</taxon>
        <taxon>Thermodesulfobacteriota</taxon>
        <taxon>Desulfovibrionia</taxon>
        <taxon>Desulfovibrionales</taxon>
        <taxon>Desulfovibrionaceae</taxon>
        <taxon>Bilophila</taxon>
    </lineage>
</organism>
<name>A0A9D1U8L6_9BACT</name>
<evidence type="ECO:0000313" key="1">
    <source>
        <dbReference type="EMBL" id="HIW78238.1"/>
    </source>
</evidence>
<comment type="caution">
    <text evidence="1">The sequence shown here is derived from an EMBL/GenBank/DDBJ whole genome shotgun (WGS) entry which is preliminary data.</text>
</comment>
<reference evidence="1" key="2">
    <citation type="submission" date="2021-04" db="EMBL/GenBank/DDBJ databases">
        <authorList>
            <person name="Gilroy R."/>
        </authorList>
    </citation>
    <scope>NUCLEOTIDE SEQUENCE</scope>
    <source>
        <strain evidence="1">ChiSxjej5B17-1746</strain>
    </source>
</reference>
<proteinExistence type="predicted"/>
<accession>A0A9D1U8L6</accession>
<sequence>MSQTLNTCADFDPRETQVSVGRIVKHHDALQALHDLVDAGVMADLKLSGDGRDGLAFILKLLADDLMAVHENISDGVKELIRKAGGVRHE</sequence>
<dbReference type="AlphaFoldDB" id="A0A9D1U8L6"/>
<dbReference type="EMBL" id="DXGI01000131">
    <property type="protein sequence ID" value="HIW78238.1"/>
    <property type="molecule type" value="Genomic_DNA"/>
</dbReference>
<gene>
    <name evidence="1" type="ORF">H9874_03730</name>
</gene>
<protein>
    <submittedName>
        <fullName evidence="1">Uncharacterized protein</fullName>
    </submittedName>
</protein>
<dbReference type="Proteomes" id="UP000824264">
    <property type="component" value="Unassembled WGS sequence"/>
</dbReference>
<reference evidence="1" key="1">
    <citation type="journal article" date="2021" name="PeerJ">
        <title>Extensive microbial diversity within the chicken gut microbiome revealed by metagenomics and culture.</title>
        <authorList>
            <person name="Gilroy R."/>
            <person name="Ravi A."/>
            <person name="Getino M."/>
            <person name="Pursley I."/>
            <person name="Horton D.L."/>
            <person name="Alikhan N.F."/>
            <person name="Baker D."/>
            <person name="Gharbi K."/>
            <person name="Hall N."/>
            <person name="Watson M."/>
            <person name="Adriaenssens E.M."/>
            <person name="Foster-Nyarko E."/>
            <person name="Jarju S."/>
            <person name="Secka A."/>
            <person name="Antonio M."/>
            <person name="Oren A."/>
            <person name="Chaudhuri R.R."/>
            <person name="La Ragione R."/>
            <person name="Hildebrand F."/>
            <person name="Pallen M.J."/>
        </authorList>
    </citation>
    <scope>NUCLEOTIDE SEQUENCE</scope>
    <source>
        <strain evidence="1">ChiSxjej5B17-1746</strain>
    </source>
</reference>
<evidence type="ECO:0000313" key="2">
    <source>
        <dbReference type="Proteomes" id="UP000824264"/>
    </source>
</evidence>